<gene>
    <name evidence="1" type="primary">fdx4</name>
    <name evidence="1" type="ORF">NCTC13316_02666</name>
</gene>
<accession>A0A378JRN8</accession>
<dbReference type="OrthoDB" id="9800597at2"/>
<dbReference type="Proteomes" id="UP000254794">
    <property type="component" value="Unassembled WGS sequence"/>
</dbReference>
<dbReference type="RefSeq" id="WP_115332102.1">
    <property type="nucleotide sequence ID" value="NZ_CAAAHP010000006.1"/>
</dbReference>
<reference evidence="1 2" key="1">
    <citation type="submission" date="2018-06" db="EMBL/GenBank/DDBJ databases">
        <authorList>
            <consortium name="Pathogen Informatics"/>
            <person name="Doyle S."/>
        </authorList>
    </citation>
    <scope>NUCLEOTIDE SEQUENCE [LARGE SCALE GENOMIC DNA]</scope>
    <source>
        <strain evidence="1 2">NCTC13316</strain>
    </source>
</reference>
<dbReference type="SUPFAM" id="SSF52833">
    <property type="entry name" value="Thioredoxin-like"/>
    <property type="match status" value="1"/>
</dbReference>
<proteinExistence type="predicted"/>
<name>A0A378JRN8_9GAMM</name>
<evidence type="ECO:0000313" key="2">
    <source>
        <dbReference type="Proteomes" id="UP000254794"/>
    </source>
</evidence>
<dbReference type="CDD" id="cd02980">
    <property type="entry name" value="TRX_Fd_family"/>
    <property type="match status" value="1"/>
</dbReference>
<dbReference type="Gene3D" id="3.40.30.10">
    <property type="entry name" value="Glutaredoxin"/>
    <property type="match status" value="1"/>
</dbReference>
<dbReference type="AlphaFoldDB" id="A0A378JRN8"/>
<keyword evidence="2" id="KW-1185">Reference proteome</keyword>
<dbReference type="EMBL" id="UGOD01000001">
    <property type="protein sequence ID" value="STX52550.1"/>
    <property type="molecule type" value="Genomic_DNA"/>
</dbReference>
<protein>
    <submittedName>
        <fullName evidence="1">(2Fe-2S) ferredoxin</fullName>
    </submittedName>
</protein>
<evidence type="ECO:0000313" key="1">
    <source>
        <dbReference type="EMBL" id="STX52550.1"/>
    </source>
</evidence>
<dbReference type="InterPro" id="IPR036249">
    <property type="entry name" value="Thioredoxin-like_sf"/>
</dbReference>
<organism evidence="1 2">
    <name type="scientific">Legionella busanensis</name>
    <dbReference type="NCBI Taxonomy" id="190655"/>
    <lineage>
        <taxon>Bacteria</taxon>
        <taxon>Pseudomonadati</taxon>
        <taxon>Pseudomonadota</taxon>
        <taxon>Gammaproteobacteria</taxon>
        <taxon>Legionellales</taxon>
        <taxon>Legionellaceae</taxon>
        <taxon>Legionella</taxon>
    </lineage>
</organism>
<sequence length="110" mass="12212">MSHYIKHVFICTNQKAAGKVCCANTGGEEFFEYLRTKLLELELFGPGKIRVSKSGCLGRCSLGPCIVVYPEGVWYRYASTNDIDTIIASHLMNNNIVPQLLIDSSPDLLN</sequence>